<dbReference type="EMBL" id="JAPFRD010000005">
    <property type="protein sequence ID" value="MCW8107492.1"/>
    <property type="molecule type" value="Genomic_DNA"/>
</dbReference>
<organism evidence="1 2">
    <name type="scientific">Alteromonas aquimaris</name>
    <dbReference type="NCBI Taxonomy" id="2998417"/>
    <lineage>
        <taxon>Bacteria</taxon>
        <taxon>Pseudomonadati</taxon>
        <taxon>Pseudomonadota</taxon>
        <taxon>Gammaproteobacteria</taxon>
        <taxon>Alteromonadales</taxon>
        <taxon>Alteromonadaceae</taxon>
        <taxon>Alteromonas/Salinimonas group</taxon>
        <taxon>Alteromonas</taxon>
    </lineage>
</organism>
<dbReference type="RefSeq" id="WP_265616201.1">
    <property type="nucleotide sequence ID" value="NZ_JAPFRD010000005.1"/>
</dbReference>
<dbReference type="Proteomes" id="UP001142810">
    <property type="component" value="Unassembled WGS sequence"/>
</dbReference>
<evidence type="ECO:0000313" key="2">
    <source>
        <dbReference type="Proteomes" id="UP001142810"/>
    </source>
</evidence>
<name>A0ABT3P445_9ALTE</name>
<evidence type="ECO:0000313" key="1">
    <source>
        <dbReference type="EMBL" id="MCW8107492.1"/>
    </source>
</evidence>
<gene>
    <name evidence="1" type="ORF">OPS25_03110</name>
</gene>
<proteinExistence type="predicted"/>
<keyword evidence="2" id="KW-1185">Reference proteome</keyword>
<evidence type="ECO:0008006" key="3">
    <source>
        <dbReference type="Google" id="ProtNLM"/>
    </source>
</evidence>
<protein>
    <recommendedName>
        <fullName evidence="3">Lacal_2735 family protein</fullName>
    </recommendedName>
</protein>
<reference evidence="1" key="1">
    <citation type="submission" date="2022-11" db="EMBL/GenBank/DDBJ databases">
        <title>Alteromonas sp. nov., isolated from sea water of the Qingdao.</title>
        <authorList>
            <person name="Wang Q."/>
        </authorList>
    </citation>
    <scope>NUCLEOTIDE SEQUENCE</scope>
    <source>
        <strain evidence="1">ASW11-7</strain>
    </source>
</reference>
<comment type="caution">
    <text evidence="1">The sequence shown here is derived from an EMBL/GenBank/DDBJ whole genome shotgun (WGS) entry which is preliminary data.</text>
</comment>
<accession>A0ABT3P445</accession>
<sequence>MDVQNEHLKSLLDRTDLAFKALMQEPSSIERNSNYEDAKRELDSFVARLRSILAKR</sequence>